<feature type="transmembrane region" description="Helical" evidence="8">
    <location>
        <begin position="199"/>
        <end position="218"/>
    </location>
</feature>
<dbReference type="EMBL" id="DVGB01000089">
    <property type="protein sequence ID" value="HIR02098.1"/>
    <property type="molecule type" value="Genomic_DNA"/>
</dbReference>
<organism evidence="9 10">
    <name type="scientific">Candidatus Aveggerthella stercoripullorum</name>
    <dbReference type="NCBI Taxonomy" id="2840688"/>
    <lineage>
        <taxon>Bacteria</taxon>
        <taxon>Bacillati</taxon>
        <taxon>Actinomycetota</taxon>
        <taxon>Coriobacteriia</taxon>
        <taxon>Eggerthellales</taxon>
        <taxon>Eggerthellaceae</taxon>
        <taxon>Eggerthellaceae incertae sedis</taxon>
        <taxon>Candidatus Aveggerthella</taxon>
    </lineage>
</organism>
<evidence type="ECO:0000256" key="6">
    <source>
        <dbReference type="ARBA" id="ARBA00022989"/>
    </source>
</evidence>
<keyword evidence="4 8" id="KW-0812">Transmembrane</keyword>
<dbReference type="InterPro" id="IPR018107">
    <property type="entry name" value="Na-dicarboxylate_symporter_CS"/>
</dbReference>
<dbReference type="Proteomes" id="UP000824261">
    <property type="component" value="Unassembled WGS sequence"/>
</dbReference>
<dbReference type="AlphaFoldDB" id="A0A9D1A2X9"/>
<protein>
    <submittedName>
        <fullName evidence="9">Dicarboxylate/amino acid:cation symporter</fullName>
    </submittedName>
</protein>
<dbReference type="Pfam" id="PF00375">
    <property type="entry name" value="SDF"/>
    <property type="match status" value="1"/>
</dbReference>
<keyword evidence="3" id="KW-1003">Cell membrane</keyword>
<dbReference type="PANTHER" id="PTHR42865">
    <property type="entry name" value="PROTON/GLUTAMATE-ASPARTATE SYMPORTER"/>
    <property type="match status" value="1"/>
</dbReference>
<name>A0A9D1A2X9_9ACTN</name>
<evidence type="ECO:0000256" key="5">
    <source>
        <dbReference type="ARBA" id="ARBA00022847"/>
    </source>
</evidence>
<evidence type="ECO:0000256" key="1">
    <source>
        <dbReference type="ARBA" id="ARBA00004651"/>
    </source>
</evidence>
<evidence type="ECO:0000256" key="7">
    <source>
        <dbReference type="ARBA" id="ARBA00023136"/>
    </source>
</evidence>
<accession>A0A9D1A2X9</accession>
<keyword evidence="6 8" id="KW-1133">Transmembrane helix</keyword>
<reference evidence="9" key="2">
    <citation type="journal article" date="2021" name="PeerJ">
        <title>Extensive microbial diversity within the chicken gut microbiome revealed by metagenomics and culture.</title>
        <authorList>
            <person name="Gilroy R."/>
            <person name="Ravi A."/>
            <person name="Getino M."/>
            <person name="Pursley I."/>
            <person name="Horton D.L."/>
            <person name="Alikhan N.F."/>
            <person name="Baker D."/>
            <person name="Gharbi K."/>
            <person name="Hall N."/>
            <person name="Watson M."/>
            <person name="Adriaenssens E.M."/>
            <person name="Foster-Nyarko E."/>
            <person name="Jarju S."/>
            <person name="Secka A."/>
            <person name="Antonio M."/>
            <person name="Oren A."/>
            <person name="Chaudhuri R.R."/>
            <person name="La Ragione R."/>
            <person name="Hildebrand F."/>
            <person name="Pallen M.J."/>
        </authorList>
    </citation>
    <scope>NUCLEOTIDE SEQUENCE</scope>
    <source>
        <strain evidence="9">ChiGjej1B1-2707</strain>
    </source>
</reference>
<proteinExistence type="predicted"/>
<dbReference type="GO" id="GO:0015293">
    <property type="term" value="F:symporter activity"/>
    <property type="evidence" value="ECO:0007669"/>
    <property type="project" value="UniProtKB-KW"/>
</dbReference>
<keyword evidence="5" id="KW-0769">Symport</keyword>
<evidence type="ECO:0000256" key="2">
    <source>
        <dbReference type="ARBA" id="ARBA00022448"/>
    </source>
</evidence>
<dbReference type="PROSITE" id="PS00714">
    <property type="entry name" value="NA_DICARBOXYL_SYMP_2"/>
    <property type="match status" value="1"/>
</dbReference>
<sequence>MRITVAGEECDPTLEVPLGDGTDQQDRDVQAVLRHRILRAHDSDLSHSHKNNRNVVTLTVKKNARKTLWFTLATFCAVTSLVATTGVGMLLSLVGVVGTFVLGLLILLVVYGLLILVLTRESPITFYRKYASCMLFAFTLSSSNATMPTTIQYCVNKLGVSPKVASFAIPLGSTINMDGSCVYLAVCSLFLAQMYGVDISGGTLLTLAISVMMLAIGAPGVTGAAFICLSTLVVQLGIPVESVTILMGIDQLLSMLRTTGNTTGDAVGAIVVAKTEGLFDEEMYRNKSL</sequence>
<dbReference type="GO" id="GO:0046942">
    <property type="term" value="P:carboxylic acid transport"/>
    <property type="evidence" value="ECO:0007669"/>
    <property type="project" value="UniProtKB-ARBA"/>
</dbReference>
<dbReference type="SUPFAM" id="SSF118215">
    <property type="entry name" value="Proton glutamate symport protein"/>
    <property type="match status" value="1"/>
</dbReference>
<feature type="transmembrane region" description="Helical" evidence="8">
    <location>
        <begin position="167"/>
        <end position="192"/>
    </location>
</feature>
<keyword evidence="2" id="KW-0813">Transport</keyword>
<dbReference type="Gene3D" id="1.10.3860.10">
    <property type="entry name" value="Sodium:dicarboxylate symporter"/>
    <property type="match status" value="1"/>
</dbReference>
<evidence type="ECO:0000256" key="3">
    <source>
        <dbReference type="ARBA" id="ARBA00022475"/>
    </source>
</evidence>
<dbReference type="PANTHER" id="PTHR42865:SF7">
    <property type="entry name" value="PROTON_GLUTAMATE-ASPARTATE SYMPORTER"/>
    <property type="match status" value="1"/>
</dbReference>
<evidence type="ECO:0000256" key="8">
    <source>
        <dbReference type="SAM" id="Phobius"/>
    </source>
</evidence>
<evidence type="ECO:0000256" key="4">
    <source>
        <dbReference type="ARBA" id="ARBA00022692"/>
    </source>
</evidence>
<gene>
    <name evidence="9" type="ORF">IAA69_07560</name>
</gene>
<dbReference type="InterPro" id="IPR036458">
    <property type="entry name" value="Na:dicarbo_symporter_sf"/>
</dbReference>
<dbReference type="GO" id="GO:0005886">
    <property type="term" value="C:plasma membrane"/>
    <property type="evidence" value="ECO:0007669"/>
    <property type="project" value="UniProtKB-SubCell"/>
</dbReference>
<comment type="caution">
    <text evidence="9">The sequence shown here is derived from an EMBL/GenBank/DDBJ whole genome shotgun (WGS) entry which is preliminary data.</text>
</comment>
<feature type="transmembrane region" description="Helical" evidence="8">
    <location>
        <begin position="97"/>
        <end position="118"/>
    </location>
</feature>
<dbReference type="InterPro" id="IPR001991">
    <property type="entry name" value="Na-dicarboxylate_symporter"/>
</dbReference>
<evidence type="ECO:0000313" key="10">
    <source>
        <dbReference type="Proteomes" id="UP000824261"/>
    </source>
</evidence>
<keyword evidence="7 8" id="KW-0472">Membrane</keyword>
<feature type="transmembrane region" description="Helical" evidence="8">
    <location>
        <begin position="68"/>
        <end position="91"/>
    </location>
</feature>
<reference evidence="9" key="1">
    <citation type="submission" date="2020-10" db="EMBL/GenBank/DDBJ databases">
        <authorList>
            <person name="Gilroy R."/>
        </authorList>
    </citation>
    <scope>NUCLEOTIDE SEQUENCE</scope>
    <source>
        <strain evidence="9">ChiGjej1B1-2707</strain>
    </source>
</reference>
<comment type="subcellular location">
    <subcellularLocation>
        <location evidence="1">Cell membrane</location>
        <topology evidence="1">Multi-pass membrane protein</topology>
    </subcellularLocation>
</comment>
<evidence type="ECO:0000313" key="9">
    <source>
        <dbReference type="EMBL" id="HIR02098.1"/>
    </source>
</evidence>